<dbReference type="AlphaFoldDB" id="A0A6S6TFS3"/>
<feature type="domain" description="AB hydrolase-1" evidence="1">
    <location>
        <begin position="62"/>
        <end position="312"/>
    </location>
</feature>
<gene>
    <name evidence="2" type="ORF">HELGO_WM6266</name>
</gene>
<dbReference type="InterPro" id="IPR050266">
    <property type="entry name" value="AB_hydrolase_sf"/>
</dbReference>
<dbReference type="PRINTS" id="PR00111">
    <property type="entry name" value="ABHYDROLASE"/>
</dbReference>
<proteinExistence type="predicted"/>
<organism evidence="2">
    <name type="scientific">uncultured Sulfurovum sp</name>
    <dbReference type="NCBI Taxonomy" id="269237"/>
    <lineage>
        <taxon>Bacteria</taxon>
        <taxon>Pseudomonadati</taxon>
        <taxon>Campylobacterota</taxon>
        <taxon>Epsilonproteobacteria</taxon>
        <taxon>Campylobacterales</taxon>
        <taxon>Sulfurovaceae</taxon>
        <taxon>Sulfurovum</taxon>
        <taxon>environmental samples</taxon>
    </lineage>
</organism>
<reference evidence="2" key="1">
    <citation type="submission" date="2020-01" db="EMBL/GenBank/DDBJ databases">
        <authorList>
            <person name="Meier V. D."/>
            <person name="Meier V D."/>
        </authorList>
    </citation>
    <scope>NUCLEOTIDE SEQUENCE</scope>
    <source>
        <strain evidence="2">HLG_WM_MAG_06</strain>
    </source>
</reference>
<sequence>MFKLIILSLLTLAPLSALEYFGLNLERYQYPYEVKEFNLTVQKETLTMSYMDIKPKKSNGKSVLLLHGKNFTGAYWETTAKRLTEEGYRVIMPDQIGFGKSSKPEHLQYSFQMLAHNTSKLMDHLKISKSYLLGHSMGGMLATRYALMFPERVEKLILENPIGLEDWQRFVTNPSFDFWYKRELSKTAKKIHNYQLKSYYDGKWKEKYQPWVDILASFTLGKEYPQYAWNQALISQMIFTQPVCYQFDQLSMPVLLIIGQRDKTALGKGLASPKVRKDMGDYPKLGIKTQKSIPNAKLLELEGIGHMPHIEDFDTFIKNVLKFFSKD</sequence>
<dbReference type="GO" id="GO:0047372">
    <property type="term" value="F:monoacylglycerol lipase activity"/>
    <property type="evidence" value="ECO:0007669"/>
    <property type="project" value="TreeGrafter"/>
</dbReference>
<dbReference type="PRINTS" id="PR00412">
    <property type="entry name" value="EPOXHYDRLASE"/>
</dbReference>
<dbReference type="PANTHER" id="PTHR43798:SF33">
    <property type="entry name" value="HYDROLASE, PUTATIVE (AFU_ORTHOLOGUE AFUA_2G14860)-RELATED"/>
    <property type="match status" value="1"/>
</dbReference>
<name>A0A6S6TFS3_9BACT</name>
<dbReference type="Gene3D" id="3.40.50.1820">
    <property type="entry name" value="alpha/beta hydrolase"/>
    <property type="match status" value="1"/>
</dbReference>
<evidence type="ECO:0000313" key="2">
    <source>
        <dbReference type="EMBL" id="CAA6814182.1"/>
    </source>
</evidence>
<dbReference type="GO" id="GO:0046464">
    <property type="term" value="P:acylglycerol catabolic process"/>
    <property type="evidence" value="ECO:0007669"/>
    <property type="project" value="TreeGrafter"/>
</dbReference>
<dbReference type="EMBL" id="CACVAP010000074">
    <property type="protein sequence ID" value="CAA6814182.1"/>
    <property type="molecule type" value="Genomic_DNA"/>
</dbReference>
<dbReference type="InterPro" id="IPR000073">
    <property type="entry name" value="AB_hydrolase_1"/>
</dbReference>
<dbReference type="EC" id="3.7.1.-" evidence="2"/>
<dbReference type="Pfam" id="PF00561">
    <property type="entry name" value="Abhydrolase_1"/>
    <property type="match status" value="1"/>
</dbReference>
<dbReference type="GO" id="GO:0016020">
    <property type="term" value="C:membrane"/>
    <property type="evidence" value="ECO:0007669"/>
    <property type="project" value="TreeGrafter"/>
</dbReference>
<keyword evidence="2" id="KW-0378">Hydrolase</keyword>
<dbReference type="SUPFAM" id="SSF53474">
    <property type="entry name" value="alpha/beta-Hydrolases"/>
    <property type="match status" value="1"/>
</dbReference>
<accession>A0A6S6TFS3</accession>
<protein>
    <submittedName>
        <fullName evidence="2">2-hydroxy-6-oxo-6-phenylhexa-2,4-dienoate hydrolase (EC)</fullName>
        <ecNumber evidence="2">3.7.1.-</ecNumber>
    </submittedName>
</protein>
<dbReference type="InterPro" id="IPR029058">
    <property type="entry name" value="AB_hydrolase_fold"/>
</dbReference>
<evidence type="ECO:0000259" key="1">
    <source>
        <dbReference type="Pfam" id="PF00561"/>
    </source>
</evidence>
<dbReference type="InterPro" id="IPR000639">
    <property type="entry name" value="Epox_hydrolase-like"/>
</dbReference>
<dbReference type="PANTHER" id="PTHR43798">
    <property type="entry name" value="MONOACYLGLYCEROL LIPASE"/>
    <property type="match status" value="1"/>
</dbReference>